<feature type="region of interest" description="Disordered" evidence="1">
    <location>
        <begin position="47"/>
        <end position="67"/>
    </location>
</feature>
<name>A0ABP9GC72_9ACTN</name>
<dbReference type="EMBL" id="BAABIK010000007">
    <property type="protein sequence ID" value="GAA4937078.1"/>
    <property type="molecule type" value="Genomic_DNA"/>
</dbReference>
<comment type="caution">
    <text evidence="2">The sequence shown here is derived from an EMBL/GenBank/DDBJ whole genome shotgun (WGS) entry which is preliminary data.</text>
</comment>
<dbReference type="Proteomes" id="UP001499993">
    <property type="component" value="Unassembled WGS sequence"/>
</dbReference>
<evidence type="ECO:0000313" key="2">
    <source>
        <dbReference type="EMBL" id="GAA4937078.1"/>
    </source>
</evidence>
<evidence type="ECO:0000313" key="3">
    <source>
        <dbReference type="Proteomes" id="UP001499993"/>
    </source>
</evidence>
<evidence type="ECO:0000256" key="1">
    <source>
        <dbReference type="SAM" id="MobiDB-lite"/>
    </source>
</evidence>
<reference evidence="3" key="1">
    <citation type="journal article" date="2019" name="Int. J. Syst. Evol. Microbiol.">
        <title>The Global Catalogue of Microorganisms (GCM) 10K type strain sequencing project: providing services to taxonomists for standard genome sequencing and annotation.</title>
        <authorList>
            <consortium name="The Broad Institute Genomics Platform"/>
            <consortium name="The Broad Institute Genome Sequencing Center for Infectious Disease"/>
            <person name="Wu L."/>
            <person name="Ma J."/>
        </authorList>
    </citation>
    <scope>NUCLEOTIDE SEQUENCE [LARGE SCALE GENOMIC DNA]</scope>
    <source>
        <strain evidence="3">JCM 18123</strain>
    </source>
</reference>
<gene>
    <name evidence="2" type="ORF">GCM10023224_17580</name>
</gene>
<organism evidence="2 3">
    <name type="scientific">Streptomonospora halophila</name>
    <dbReference type="NCBI Taxonomy" id="427369"/>
    <lineage>
        <taxon>Bacteria</taxon>
        <taxon>Bacillati</taxon>
        <taxon>Actinomycetota</taxon>
        <taxon>Actinomycetes</taxon>
        <taxon>Streptosporangiales</taxon>
        <taxon>Nocardiopsidaceae</taxon>
        <taxon>Streptomonospora</taxon>
    </lineage>
</organism>
<proteinExistence type="predicted"/>
<keyword evidence="3" id="KW-1185">Reference proteome</keyword>
<protein>
    <submittedName>
        <fullName evidence="2">Uncharacterized protein</fullName>
    </submittedName>
</protein>
<sequence>MGESVRRHEDGPGTIAWCAIAAIPGPLNPGALLSGLSEAAWAVIEPRTPAHDRTKGGAADAIRRPARPFPPSTVYPIYSNGGTVRPAL</sequence>
<accession>A0ABP9GC72</accession>